<evidence type="ECO:0000313" key="8">
    <source>
        <dbReference type="Ensembl" id="ENSCMMP00000017827.1"/>
    </source>
</evidence>
<dbReference type="PANTHER" id="PTHR24388:SF34">
    <property type="entry name" value="ZINC FINGER PROTEIN 280D"/>
    <property type="match status" value="1"/>
</dbReference>
<feature type="compositionally biased region" description="Low complexity" evidence="6">
    <location>
        <begin position="1"/>
        <end position="21"/>
    </location>
</feature>
<evidence type="ECO:0000256" key="1">
    <source>
        <dbReference type="ARBA" id="ARBA00022723"/>
    </source>
</evidence>
<dbReference type="InterPro" id="IPR013087">
    <property type="entry name" value="Znf_C2H2_type"/>
</dbReference>
<name>A0A8C3CCB7_CAIMO</name>
<keyword evidence="1" id="KW-0479">Metal-binding</keyword>
<evidence type="ECO:0000256" key="6">
    <source>
        <dbReference type="SAM" id="MobiDB-lite"/>
    </source>
</evidence>
<feature type="domain" description="C2H2-type" evidence="7">
    <location>
        <begin position="129"/>
        <end position="149"/>
    </location>
</feature>
<reference evidence="8" key="2">
    <citation type="submission" date="2025-09" db="UniProtKB">
        <authorList>
            <consortium name="Ensembl"/>
        </authorList>
    </citation>
    <scope>IDENTIFICATION</scope>
</reference>
<evidence type="ECO:0000313" key="9">
    <source>
        <dbReference type="Proteomes" id="UP000694556"/>
    </source>
</evidence>
<protein>
    <recommendedName>
        <fullName evidence="7">C2H2-type domain-containing protein</fullName>
    </recommendedName>
</protein>
<dbReference type="GO" id="GO:0000978">
    <property type="term" value="F:RNA polymerase II cis-regulatory region sequence-specific DNA binding"/>
    <property type="evidence" value="ECO:0007669"/>
    <property type="project" value="TreeGrafter"/>
</dbReference>
<feature type="region of interest" description="Disordered" evidence="6">
    <location>
        <begin position="1"/>
        <end position="24"/>
    </location>
</feature>
<keyword evidence="3" id="KW-0863">Zinc-finger</keyword>
<evidence type="ECO:0000259" key="7">
    <source>
        <dbReference type="PROSITE" id="PS00028"/>
    </source>
</evidence>
<dbReference type="InterPro" id="IPR050527">
    <property type="entry name" value="Snail/Krueppel_Znf"/>
</dbReference>
<dbReference type="GO" id="GO:0008270">
    <property type="term" value="F:zinc ion binding"/>
    <property type="evidence" value="ECO:0007669"/>
    <property type="project" value="UniProtKB-KW"/>
</dbReference>
<evidence type="ECO:0000256" key="4">
    <source>
        <dbReference type="ARBA" id="ARBA00022833"/>
    </source>
</evidence>
<proteinExistence type="predicted"/>
<dbReference type="GO" id="GO:0000981">
    <property type="term" value="F:DNA-binding transcription factor activity, RNA polymerase II-specific"/>
    <property type="evidence" value="ECO:0007669"/>
    <property type="project" value="TreeGrafter"/>
</dbReference>
<keyword evidence="2" id="KW-0677">Repeat</keyword>
<keyword evidence="4" id="KW-0862">Zinc</keyword>
<organism evidence="8 9">
    <name type="scientific">Cairina moschata</name>
    <name type="common">Muscovy duck</name>
    <dbReference type="NCBI Taxonomy" id="8855"/>
    <lineage>
        <taxon>Eukaryota</taxon>
        <taxon>Metazoa</taxon>
        <taxon>Chordata</taxon>
        <taxon>Craniata</taxon>
        <taxon>Vertebrata</taxon>
        <taxon>Euteleostomi</taxon>
        <taxon>Archelosauria</taxon>
        <taxon>Archosauria</taxon>
        <taxon>Dinosauria</taxon>
        <taxon>Saurischia</taxon>
        <taxon>Theropoda</taxon>
        <taxon>Coelurosauria</taxon>
        <taxon>Aves</taxon>
        <taxon>Neognathae</taxon>
        <taxon>Galloanserae</taxon>
        <taxon>Anseriformes</taxon>
        <taxon>Anatidae</taxon>
        <taxon>Anatinae</taxon>
        <taxon>Cairina</taxon>
    </lineage>
</organism>
<dbReference type="PANTHER" id="PTHR24388">
    <property type="entry name" value="ZINC FINGER PROTEIN"/>
    <property type="match status" value="1"/>
</dbReference>
<feature type="compositionally biased region" description="Low complexity" evidence="6">
    <location>
        <begin position="301"/>
        <end position="316"/>
    </location>
</feature>
<dbReference type="Ensembl" id="ENSCMMT00000019578.1">
    <property type="protein sequence ID" value="ENSCMMP00000017827.1"/>
    <property type="gene ID" value="ENSCMMG00000011294.1"/>
</dbReference>
<accession>A0A8C3CCB7</accession>
<dbReference type="AlphaFoldDB" id="A0A8C3CCB7"/>
<feature type="region of interest" description="Disordered" evidence="6">
    <location>
        <begin position="301"/>
        <end position="329"/>
    </location>
</feature>
<dbReference type="Proteomes" id="UP000694556">
    <property type="component" value="Unassembled WGS sequence"/>
</dbReference>
<keyword evidence="9" id="KW-1185">Reference proteome</keyword>
<sequence length="329" mass="37169">MSSPLGPSPSSSPSSGHSPTPVILNQDSIMDKTSGILFGVRELGSSTVPHWAISPAYIKKNHVRYCCPDTVNNFFLRVAKTECLSTTSKINESEKGKLIMLVNDFYYGKREGDTQQIQQEQKTRTTFKCFNCLKVLKNNIRFMNHVKHHLEPEKQSSEIWESHTTCQHCYLQFPTPFQLQCHTESTCTPYETSNICKSRGLSFETEQPGEMLYVCQVYSYRSSDTFSDVETLFRTVHENTKRLLCPFCLKVIKIGAPYMHHYVRYQKKGIYCCTKCRLQKPKQLGLPGTMVTIRASVGSLQSGSSVSTSTSTFQLSPKKGARCDSDSNT</sequence>
<reference evidence="8" key="1">
    <citation type="submission" date="2025-08" db="UniProtKB">
        <authorList>
            <consortium name="Ensembl"/>
        </authorList>
    </citation>
    <scope>IDENTIFICATION</scope>
</reference>
<evidence type="ECO:0000256" key="5">
    <source>
        <dbReference type="ARBA" id="ARBA00023242"/>
    </source>
</evidence>
<dbReference type="PROSITE" id="PS00028">
    <property type="entry name" value="ZINC_FINGER_C2H2_1"/>
    <property type="match status" value="1"/>
</dbReference>
<evidence type="ECO:0000256" key="3">
    <source>
        <dbReference type="ARBA" id="ARBA00022771"/>
    </source>
</evidence>
<keyword evidence="5" id="KW-0539">Nucleus</keyword>
<evidence type="ECO:0000256" key="2">
    <source>
        <dbReference type="ARBA" id="ARBA00022737"/>
    </source>
</evidence>